<feature type="transmembrane region" description="Helical" evidence="8">
    <location>
        <begin position="280"/>
        <end position="304"/>
    </location>
</feature>
<dbReference type="Gene3D" id="1.20.1250.20">
    <property type="entry name" value="MFS general substrate transporter like domains"/>
    <property type="match status" value="1"/>
</dbReference>
<evidence type="ECO:0000256" key="8">
    <source>
        <dbReference type="SAM" id="Phobius"/>
    </source>
</evidence>
<feature type="transmembrane region" description="Helical" evidence="8">
    <location>
        <begin position="160"/>
        <end position="179"/>
    </location>
</feature>
<dbReference type="SUPFAM" id="SSF103473">
    <property type="entry name" value="MFS general substrate transporter"/>
    <property type="match status" value="1"/>
</dbReference>
<accession>A0A2T2P265</accession>
<dbReference type="PANTHER" id="PTHR48022:SF10">
    <property type="entry name" value="MAJOR FACILITATOR SUPERFAMILY (MFS) PROFILE DOMAIN-CONTAINING PROTEIN"/>
    <property type="match status" value="1"/>
</dbReference>
<feature type="transmembrane region" description="Helical" evidence="8">
    <location>
        <begin position="71"/>
        <end position="91"/>
    </location>
</feature>
<feature type="transmembrane region" description="Helical" evidence="8">
    <location>
        <begin position="128"/>
        <end position="148"/>
    </location>
</feature>
<dbReference type="Proteomes" id="UP000240883">
    <property type="component" value="Unassembled WGS sequence"/>
</dbReference>
<evidence type="ECO:0000256" key="1">
    <source>
        <dbReference type="ARBA" id="ARBA00004141"/>
    </source>
</evidence>
<reference evidence="10 11" key="1">
    <citation type="journal article" date="2018" name="Front. Microbiol.">
        <title>Genome-Wide Analysis of Corynespora cassiicola Leaf Fall Disease Putative Effectors.</title>
        <authorList>
            <person name="Lopez D."/>
            <person name="Ribeiro S."/>
            <person name="Label P."/>
            <person name="Fumanal B."/>
            <person name="Venisse J.S."/>
            <person name="Kohler A."/>
            <person name="de Oliveira R.R."/>
            <person name="Labutti K."/>
            <person name="Lipzen A."/>
            <person name="Lail K."/>
            <person name="Bauer D."/>
            <person name="Ohm R.A."/>
            <person name="Barry K.W."/>
            <person name="Spatafora J."/>
            <person name="Grigoriev I.V."/>
            <person name="Martin F.M."/>
            <person name="Pujade-Renaud V."/>
        </authorList>
    </citation>
    <scope>NUCLEOTIDE SEQUENCE [LARGE SCALE GENOMIC DNA]</scope>
    <source>
        <strain evidence="10 11">Philippines</strain>
    </source>
</reference>
<dbReference type="GO" id="GO:0005351">
    <property type="term" value="F:carbohydrate:proton symporter activity"/>
    <property type="evidence" value="ECO:0007669"/>
    <property type="project" value="TreeGrafter"/>
</dbReference>
<evidence type="ECO:0000256" key="3">
    <source>
        <dbReference type="ARBA" id="ARBA00022448"/>
    </source>
</evidence>
<protein>
    <submittedName>
        <fullName evidence="10">General substrate transporter</fullName>
    </submittedName>
</protein>
<dbReference type="NCBIfam" id="TIGR00879">
    <property type="entry name" value="SP"/>
    <property type="match status" value="1"/>
</dbReference>
<evidence type="ECO:0000256" key="2">
    <source>
        <dbReference type="ARBA" id="ARBA00010992"/>
    </source>
</evidence>
<keyword evidence="11" id="KW-1185">Reference proteome</keyword>
<gene>
    <name evidence="10" type="ORF">BS50DRAFT_607346</name>
</gene>
<dbReference type="InterPro" id="IPR036259">
    <property type="entry name" value="MFS_trans_sf"/>
</dbReference>
<evidence type="ECO:0000256" key="4">
    <source>
        <dbReference type="ARBA" id="ARBA00022692"/>
    </source>
</evidence>
<organism evidence="10 11">
    <name type="scientific">Corynespora cassiicola Philippines</name>
    <dbReference type="NCBI Taxonomy" id="1448308"/>
    <lineage>
        <taxon>Eukaryota</taxon>
        <taxon>Fungi</taxon>
        <taxon>Dikarya</taxon>
        <taxon>Ascomycota</taxon>
        <taxon>Pezizomycotina</taxon>
        <taxon>Dothideomycetes</taxon>
        <taxon>Pleosporomycetidae</taxon>
        <taxon>Pleosporales</taxon>
        <taxon>Corynesporascaceae</taxon>
        <taxon>Corynespora</taxon>
    </lineage>
</organism>
<evidence type="ECO:0000256" key="7">
    <source>
        <dbReference type="RuleBase" id="RU003346"/>
    </source>
</evidence>
<comment type="subcellular location">
    <subcellularLocation>
        <location evidence="1">Membrane</location>
        <topology evidence="1">Multi-pass membrane protein</topology>
    </subcellularLocation>
</comment>
<dbReference type="InterPro" id="IPR020846">
    <property type="entry name" value="MFS_dom"/>
</dbReference>
<feature type="transmembrane region" description="Helical" evidence="8">
    <location>
        <begin position="194"/>
        <end position="213"/>
    </location>
</feature>
<evidence type="ECO:0000256" key="5">
    <source>
        <dbReference type="ARBA" id="ARBA00022989"/>
    </source>
</evidence>
<dbReference type="EMBL" id="KZ678130">
    <property type="protein sequence ID" value="PSN71723.1"/>
    <property type="molecule type" value="Genomic_DNA"/>
</dbReference>
<keyword evidence="3 7" id="KW-0813">Transport</keyword>
<dbReference type="InterPro" id="IPR003663">
    <property type="entry name" value="Sugar/inositol_transpt"/>
</dbReference>
<evidence type="ECO:0000313" key="10">
    <source>
        <dbReference type="EMBL" id="PSN71723.1"/>
    </source>
</evidence>
<evidence type="ECO:0000259" key="9">
    <source>
        <dbReference type="PROSITE" id="PS50850"/>
    </source>
</evidence>
<sequence length="516" mass="56739">MSLPSPGKAGVQRFRECFNFRLFYSCAMIALSQVNFGMDQGAFTNTQAMSAFTIKFGVYNEVKGKYELESYFLSLLNSLNYIGFAFGLVTGNLLSARIGRKKCFAVMAVWAIAGATICITSQSRWQMLAGRIVAYVYIGMELALVPILQSELVPAPVRGFVVGTYQSSLLLGSLIMALICRGTSTITGDNSWKIPLGLLYIVPMILLCGIWYVPESPRWLLSENRPEEAWENLKLLREGKFTEEQIHKEFLEFQSTLTRTVEKGSFAELFQGRNLKRTMIVIGVNVCLHITGQNFASVYGTIFIRDIGVVDPFSMSSGNSAVSIVFVLLSQYLTDMTGRIPLLLTGAVIQLGALMTMGGLGTDVNPSQSVKAGIVAMLTVFAAGFALGWAPLSHVVAAEIPTQHLRDKTYALGSIFNIAIQFAISFSIPYLLNDAGLGSKIGFIFGSTAFLALVFTWFCVPECSGKTLEEIDQLFLENVPIRQFGKVSTRHHVEVFEEEENARGKGIVIRTQHSSV</sequence>
<dbReference type="PROSITE" id="PS50850">
    <property type="entry name" value="MFS"/>
    <property type="match status" value="1"/>
</dbReference>
<dbReference type="Pfam" id="PF00083">
    <property type="entry name" value="Sugar_tr"/>
    <property type="match status" value="1"/>
</dbReference>
<dbReference type="GO" id="GO:0016020">
    <property type="term" value="C:membrane"/>
    <property type="evidence" value="ECO:0007669"/>
    <property type="project" value="UniProtKB-SubCell"/>
</dbReference>
<keyword evidence="5 8" id="KW-1133">Transmembrane helix</keyword>
<keyword evidence="6 8" id="KW-0472">Membrane</keyword>
<feature type="transmembrane region" description="Helical" evidence="8">
    <location>
        <begin position="103"/>
        <end position="122"/>
    </location>
</feature>
<evidence type="ECO:0000256" key="6">
    <source>
        <dbReference type="ARBA" id="ARBA00023136"/>
    </source>
</evidence>
<dbReference type="OrthoDB" id="6612291at2759"/>
<dbReference type="InterPro" id="IPR050360">
    <property type="entry name" value="MFS_Sugar_Transporters"/>
</dbReference>
<evidence type="ECO:0000313" key="11">
    <source>
        <dbReference type="Proteomes" id="UP000240883"/>
    </source>
</evidence>
<comment type="similarity">
    <text evidence="2 7">Belongs to the major facilitator superfamily. Sugar transporter (TC 2.A.1.1) family.</text>
</comment>
<feature type="transmembrane region" description="Helical" evidence="8">
    <location>
        <begin position="372"/>
        <end position="397"/>
    </location>
</feature>
<feature type="transmembrane region" description="Helical" evidence="8">
    <location>
        <begin position="340"/>
        <end position="360"/>
    </location>
</feature>
<keyword evidence="4 8" id="KW-0812">Transmembrane</keyword>
<proteinExistence type="inferred from homology"/>
<dbReference type="InterPro" id="IPR005828">
    <property type="entry name" value="MFS_sugar_transport-like"/>
</dbReference>
<feature type="domain" description="Major facilitator superfamily (MFS) profile" evidence="9">
    <location>
        <begin position="25"/>
        <end position="464"/>
    </location>
</feature>
<feature type="transmembrane region" description="Helical" evidence="8">
    <location>
        <begin position="441"/>
        <end position="460"/>
    </location>
</feature>
<name>A0A2T2P265_CORCC</name>
<dbReference type="AlphaFoldDB" id="A0A2T2P265"/>
<feature type="transmembrane region" description="Helical" evidence="8">
    <location>
        <begin position="409"/>
        <end position="429"/>
    </location>
</feature>
<feature type="transmembrane region" description="Helical" evidence="8">
    <location>
        <begin position="316"/>
        <end position="333"/>
    </location>
</feature>
<dbReference type="PANTHER" id="PTHR48022">
    <property type="entry name" value="PLASTIDIC GLUCOSE TRANSPORTER 4"/>
    <property type="match status" value="1"/>
</dbReference>